<dbReference type="InterPro" id="IPR000847">
    <property type="entry name" value="LysR_HTH_N"/>
</dbReference>
<reference evidence="6 7" key="1">
    <citation type="submission" date="2021-06" db="EMBL/GenBank/DDBJ databases">
        <title>50 bacteria genomes isolated from Dapeng, Shenzhen, China.</title>
        <authorList>
            <person name="Zheng W."/>
            <person name="Yu S."/>
            <person name="Huang Y."/>
        </authorList>
    </citation>
    <scope>NUCLEOTIDE SEQUENCE [LARGE SCALE GENOMIC DNA]</scope>
    <source>
        <strain evidence="6 7">DP1N14-2</strain>
    </source>
</reference>
<dbReference type="Proteomes" id="UP000766629">
    <property type="component" value="Unassembled WGS sequence"/>
</dbReference>
<dbReference type="RefSeq" id="WP_222508932.1">
    <property type="nucleotide sequence ID" value="NZ_JAHVJA010000007.1"/>
</dbReference>
<evidence type="ECO:0000256" key="3">
    <source>
        <dbReference type="ARBA" id="ARBA00023125"/>
    </source>
</evidence>
<keyword evidence="2" id="KW-0805">Transcription regulation</keyword>
<dbReference type="Gene3D" id="3.40.190.290">
    <property type="match status" value="1"/>
</dbReference>
<evidence type="ECO:0000256" key="4">
    <source>
        <dbReference type="ARBA" id="ARBA00023163"/>
    </source>
</evidence>
<accession>A0ABS7NHS3</accession>
<dbReference type="InterPro" id="IPR005119">
    <property type="entry name" value="LysR_subst-bd"/>
</dbReference>
<keyword evidence="3" id="KW-0238">DNA-binding</keyword>
<evidence type="ECO:0000313" key="6">
    <source>
        <dbReference type="EMBL" id="MBY6140762.1"/>
    </source>
</evidence>
<comment type="similarity">
    <text evidence="1">Belongs to the LysR transcriptional regulatory family.</text>
</comment>
<evidence type="ECO:0000256" key="1">
    <source>
        <dbReference type="ARBA" id="ARBA00009437"/>
    </source>
</evidence>
<name>A0ABS7NHS3_9RHOB</name>
<feature type="domain" description="HTH lysR-type" evidence="5">
    <location>
        <begin position="1"/>
        <end position="58"/>
    </location>
</feature>
<dbReference type="PRINTS" id="PR00039">
    <property type="entry name" value="HTHLYSR"/>
</dbReference>
<keyword evidence="7" id="KW-1185">Reference proteome</keyword>
<dbReference type="PANTHER" id="PTHR30126:SF91">
    <property type="entry name" value="LYSR FAMILY TRANSCRIPTIONAL REGULATOR"/>
    <property type="match status" value="1"/>
</dbReference>
<dbReference type="InterPro" id="IPR036388">
    <property type="entry name" value="WH-like_DNA-bd_sf"/>
</dbReference>
<dbReference type="Pfam" id="PF00126">
    <property type="entry name" value="HTH_1"/>
    <property type="match status" value="1"/>
</dbReference>
<evidence type="ECO:0000256" key="2">
    <source>
        <dbReference type="ARBA" id="ARBA00023015"/>
    </source>
</evidence>
<dbReference type="SUPFAM" id="SSF46785">
    <property type="entry name" value="Winged helix' DNA-binding domain"/>
    <property type="match status" value="1"/>
</dbReference>
<dbReference type="InterPro" id="IPR036390">
    <property type="entry name" value="WH_DNA-bd_sf"/>
</dbReference>
<protein>
    <submittedName>
        <fullName evidence="6">LysR family transcriptional regulator</fullName>
    </submittedName>
</protein>
<gene>
    <name evidence="6" type="ORF">KUV26_15080</name>
</gene>
<dbReference type="EMBL" id="JAHVJA010000007">
    <property type="protein sequence ID" value="MBY6140762.1"/>
    <property type="molecule type" value="Genomic_DNA"/>
</dbReference>
<comment type="caution">
    <text evidence="6">The sequence shown here is derived from an EMBL/GenBank/DDBJ whole genome shotgun (WGS) entry which is preliminary data.</text>
</comment>
<keyword evidence="4" id="KW-0804">Transcription</keyword>
<proteinExistence type="inferred from homology"/>
<dbReference type="PANTHER" id="PTHR30126">
    <property type="entry name" value="HTH-TYPE TRANSCRIPTIONAL REGULATOR"/>
    <property type="match status" value="1"/>
</dbReference>
<evidence type="ECO:0000313" key="7">
    <source>
        <dbReference type="Proteomes" id="UP000766629"/>
    </source>
</evidence>
<dbReference type="Gene3D" id="1.10.10.10">
    <property type="entry name" value="Winged helix-like DNA-binding domain superfamily/Winged helix DNA-binding domain"/>
    <property type="match status" value="1"/>
</dbReference>
<dbReference type="CDD" id="cd05466">
    <property type="entry name" value="PBP2_LTTR_substrate"/>
    <property type="match status" value="1"/>
</dbReference>
<organism evidence="6 7">
    <name type="scientific">Leisingera daeponensis</name>
    <dbReference type="NCBI Taxonomy" id="405746"/>
    <lineage>
        <taxon>Bacteria</taxon>
        <taxon>Pseudomonadati</taxon>
        <taxon>Pseudomonadota</taxon>
        <taxon>Alphaproteobacteria</taxon>
        <taxon>Rhodobacterales</taxon>
        <taxon>Roseobacteraceae</taxon>
        <taxon>Leisingera</taxon>
    </lineage>
</organism>
<dbReference type="PROSITE" id="PS50931">
    <property type="entry name" value="HTH_LYSR"/>
    <property type="match status" value="1"/>
</dbReference>
<sequence>MSPETLQAFVLAADLGSFSAAARRMGKAQSAVSTAIANLEIDCGLQLFDRSGRSPVLTRAGQQMLPHARGILLGQREFAAKAASMAEGVEDSLCLAVEQGLNKAPLLDALRGFAEIYPHVALEILSAGPNDTAALLKEGRADLGLMTEQEYYPEGFQFRGVGHTVLAAVCGRDHPLAALGPLAHRDLRAHRQLVLRSRMQDAEWRIGESHSAAVWYAENPGVIVDLLRQGLGWAELPLPAVQPHLDSGALVRLRYGFQQSDALAGVDVVWTSQRVLGQAGQWLQQHLLKLPQEAWRC</sequence>
<dbReference type="SUPFAM" id="SSF53850">
    <property type="entry name" value="Periplasmic binding protein-like II"/>
    <property type="match status" value="1"/>
</dbReference>
<evidence type="ECO:0000259" key="5">
    <source>
        <dbReference type="PROSITE" id="PS50931"/>
    </source>
</evidence>
<dbReference type="Pfam" id="PF03466">
    <property type="entry name" value="LysR_substrate"/>
    <property type="match status" value="1"/>
</dbReference>